<protein>
    <recommendedName>
        <fullName evidence="11">Hydroxyethylthiazole kinase</fullName>
        <ecNumber evidence="11">2.7.1.50</ecNumber>
    </recommendedName>
    <alternativeName>
        <fullName evidence="11">4-methyl-5-beta-hydroxyethylthiazole kinase</fullName>
        <shortName evidence="11">TH kinase</shortName>
        <shortName evidence="11">Thz kinase</shortName>
    </alternativeName>
</protein>
<dbReference type="NCBIfam" id="NF006830">
    <property type="entry name" value="PRK09355.1"/>
    <property type="match status" value="1"/>
</dbReference>
<dbReference type="GO" id="GO:0009229">
    <property type="term" value="P:thiamine diphosphate biosynthetic process"/>
    <property type="evidence" value="ECO:0007669"/>
    <property type="project" value="UniProtKB-UniRule"/>
</dbReference>
<evidence type="ECO:0000256" key="4">
    <source>
        <dbReference type="ARBA" id="ARBA00022679"/>
    </source>
</evidence>
<dbReference type="NCBIfam" id="TIGR00694">
    <property type="entry name" value="thiM"/>
    <property type="match status" value="1"/>
</dbReference>
<comment type="catalytic activity">
    <reaction evidence="1 11">
        <text>5-(2-hydroxyethyl)-4-methylthiazole + ATP = 4-methyl-5-(2-phosphooxyethyl)-thiazole + ADP + H(+)</text>
        <dbReference type="Rhea" id="RHEA:24212"/>
        <dbReference type="ChEBI" id="CHEBI:15378"/>
        <dbReference type="ChEBI" id="CHEBI:17957"/>
        <dbReference type="ChEBI" id="CHEBI:30616"/>
        <dbReference type="ChEBI" id="CHEBI:58296"/>
        <dbReference type="ChEBI" id="CHEBI:456216"/>
        <dbReference type="EC" id="2.7.1.50"/>
    </reaction>
</comment>
<sequence>MCLKIRKASDCNHFWEGLTKAIKGESIQHSIAGSIFVGKGWLVLINQVRRKNPLIHCITNDVVTNFTANGLLAVGAAPVMTANHEEVAEVAKTADGLLLNTGTLTPYQYEGMRLAARSANENDTPIVLDPVAVGATTYRTRVVRELLKEIKVDVIRGNGGEIAALIGMHSDMHGVEGKSDQPPEILAEKAANVWRTMVCVTGEVDAVSDGENTYLIKNGHSWLSRVVGTGCLLGAIVSAYIAAKENNADILRSVPEALSHYGIAAEDAFARAKEDGIGTFQQRFLDALGFINNDHTYERANIEQV</sequence>
<comment type="similarity">
    <text evidence="11">Belongs to the Thz kinase family.</text>
</comment>
<evidence type="ECO:0000256" key="8">
    <source>
        <dbReference type="ARBA" id="ARBA00022840"/>
    </source>
</evidence>
<dbReference type="KEGG" id="sale:EPH95_17260"/>
<name>A0A514LNG7_9BACI</name>
<keyword evidence="9 11" id="KW-0460">Magnesium</keyword>
<evidence type="ECO:0000256" key="3">
    <source>
        <dbReference type="ARBA" id="ARBA00004868"/>
    </source>
</evidence>
<dbReference type="CDD" id="cd01170">
    <property type="entry name" value="THZ_kinase"/>
    <property type="match status" value="1"/>
</dbReference>
<evidence type="ECO:0000256" key="9">
    <source>
        <dbReference type="ARBA" id="ARBA00022842"/>
    </source>
</evidence>
<comment type="pathway">
    <text evidence="3 11">Cofactor biosynthesis; thiamine diphosphate biosynthesis; 4-methyl-5-(2-phosphoethyl)-thiazole from 5-(2-hydroxyethyl)-4-methylthiazole: step 1/1.</text>
</comment>
<evidence type="ECO:0000313" key="13">
    <source>
        <dbReference type="Proteomes" id="UP000319756"/>
    </source>
</evidence>
<dbReference type="InterPro" id="IPR000417">
    <property type="entry name" value="Hyethyz_kinase"/>
</dbReference>
<dbReference type="GO" id="GO:0000287">
    <property type="term" value="F:magnesium ion binding"/>
    <property type="evidence" value="ECO:0007669"/>
    <property type="project" value="UniProtKB-UniRule"/>
</dbReference>
<keyword evidence="5 11" id="KW-0479">Metal-binding</keyword>
<feature type="binding site" evidence="11">
    <location>
        <position position="156"/>
    </location>
    <ligand>
        <name>ATP</name>
        <dbReference type="ChEBI" id="CHEBI:30616"/>
    </ligand>
</feature>
<dbReference type="PRINTS" id="PR01099">
    <property type="entry name" value="HYETHTZKNASE"/>
</dbReference>
<feature type="binding site" evidence="11">
    <location>
        <position position="80"/>
    </location>
    <ligand>
        <name>substrate</name>
    </ligand>
</feature>
<dbReference type="GO" id="GO:0004417">
    <property type="term" value="F:hydroxyethylthiazole kinase activity"/>
    <property type="evidence" value="ECO:0007669"/>
    <property type="project" value="UniProtKB-UniRule"/>
</dbReference>
<dbReference type="SUPFAM" id="SSF53613">
    <property type="entry name" value="Ribokinase-like"/>
    <property type="match status" value="1"/>
</dbReference>
<keyword evidence="4 11" id="KW-0808">Transferase</keyword>
<dbReference type="InterPro" id="IPR029056">
    <property type="entry name" value="Ribokinase-like"/>
</dbReference>
<dbReference type="AlphaFoldDB" id="A0A514LNG7"/>
<evidence type="ECO:0000256" key="2">
    <source>
        <dbReference type="ARBA" id="ARBA00001946"/>
    </source>
</evidence>
<reference evidence="13" key="1">
    <citation type="submission" date="2019-01" db="EMBL/GenBank/DDBJ databases">
        <title>Genomic analysis of Salicibibacter sp. NKC3-5.</title>
        <authorList>
            <person name="Oh Y.J."/>
        </authorList>
    </citation>
    <scope>NUCLEOTIDE SEQUENCE [LARGE SCALE GENOMIC DNA]</scope>
    <source>
        <strain evidence="13">NKC3-5</strain>
    </source>
</reference>
<evidence type="ECO:0000256" key="1">
    <source>
        <dbReference type="ARBA" id="ARBA00001771"/>
    </source>
</evidence>
<dbReference type="PIRSF" id="PIRSF000513">
    <property type="entry name" value="Thz_kinase"/>
    <property type="match status" value="1"/>
</dbReference>
<evidence type="ECO:0000256" key="6">
    <source>
        <dbReference type="ARBA" id="ARBA00022741"/>
    </source>
</evidence>
<dbReference type="Proteomes" id="UP000319756">
    <property type="component" value="Chromosome"/>
</dbReference>
<gene>
    <name evidence="11" type="primary">thiM</name>
    <name evidence="12" type="ORF">EPH95_17260</name>
</gene>
<dbReference type="UniPathway" id="UPA00060">
    <property type="reaction ID" value="UER00139"/>
</dbReference>
<keyword evidence="10 11" id="KW-0784">Thiamine biosynthesis</keyword>
<feature type="binding site" evidence="11">
    <location>
        <position position="228"/>
    </location>
    <ligand>
        <name>substrate</name>
    </ligand>
</feature>
<comment type="function">
    <text evidence="11">Catalyzes the phosphorylation of the hydroxyl group of 4-methyl-5-beta-hydroxyethylthiazole (THZ).</text>
</comment>
<keyword evidence="7 11" id="KW-0418">Kinase</keyword>
<accession>A0A514LNG7</accession>
<feature type="binding site" evidence="11">
    <location>
        <position position="201"/>
    </location>
    <ligand>
        <name>ATP</name>
        <dbReference type="ChEBI" id="CHEBI:30616"/>
    </ligand>
</feature>
<dbReference type="OrthoDB" id="9778146at2"/>
<proteinExistence type="inferred from homology"/>
<dbReference type="Gene3D" id="3.40.1190.20">
    <property type="match status" value="1"/>
</dbReference>
<dbReference type="GO" id="GO:0009228">
    <property type="term" value="P:thiamine biosynthetic process"/>
    <property type="evidence" value="ECO:0007669"/>
    <property type="project" value="UniProtKB-KW"/>
</dbReference>
<keyword evidence="6 11" id="KW-0547">Nucleotide-binding</keyword>
<keyword evidence="8 11" id="KW-0067">ATP-binding</keyword>
<evidence type="ECO:0000256" key="11">
    <source>
        <dbReference type="HAMAP-Rule" id="MF_00228"/>
    </source>
</evidence>
<evidence type="ECO:0000313" key="12">
    <source>
        <dbReference type="EMBL" id="QDI93195.1"/>
    </source>
</evidence>
<dbReference type="Pfam" id="PF02110">
    <property type="entry name" value="HK"/>
    <property type="match status" value="1"/>
</dbReference>
<comment type="cofactor">
    <cofactor evidence="2 11">
        <name>Mg(2+)</name>
        <dbReference type="ChEBI" id="CHEBI:18420"/>
    </cofactor>
</comment>
<evidence type="ECO:0000256" key="7">
    <source>
        <dbReference type="ARBA" id="ARBA00022777"/>
    </source>
</evidence>
<evidence type="ECO:0000256" key="10">
    <source>
        <dbReference type="ARBA" id="ARBA00022977"/>
    </source>
</evidence>
<organism evidence="12 13">
    <name type="scientific">Salicibibacter halophilus</name>
    <dbReference type="NCBI Taxonomy" id="2502791"/>
    <lineage>
        <taxon>Bacteria</taxon>
        <taxon>Bacillati</taxon>
        <taxon>Bacillota</taxon>
        <taxon>Bacilli</taxon>
        <taxon>Bacillales</taxon>
        <taxon>Bacillaceae</taxon>
        <taxon>Salicibibacter</taxon>
    </lineage>
</organism>
<dbReference type="HAMAP" id="MF_00228">
    <property type="entry name" value="Thz_kinase"/>
    <property type="match status" value="1"/>
</dbReference>
<keyword evidence="13" id="KW-1185">Reference proteome</keyword>
<dbReference type="EC" id="2.7.1.50" evidence="11"/>
<dbReference type="EMBL" id="CP035485">
    <property type="protein sequence ID" value="QDI93195.1"/>
    <property type="molecule type" value="Genomic_DNA"/>
</dbReference>
<evidence type="ECO:0000256" key="5">
    <source>
        <dbReference type="ARBA" id="ARBA00022723"/>
    </source>
</evidence>
<dbReference type="GO" id="GO:0005524">
    <property type="term" value="F:ATP binding"/>
    <property type="evidence" value="ECO:0007669"/>
    <property type="project" value="UniProtKB-UniRule"/>
</dbReference>